<evidence type="ECO:0000313" key="1">
    <source>
        <dbReference type="EMBL" id="AFJ64396.1"/>
    </source>
</evidence>
<feature type="non-terminal residue" evidence="1">
    <location>
        <position position="192"/>
    </location>
</feature>
<reference evidence="1" key="1">
    <citation type="submission" date="2012-02" db="EMBL/GenBank/DDBJ databases">
        <title>Nuclear housekeeping genes help resolve demosponge relationships and taxonomy.</title>
        <authorList>
            <person name="Hill M."/>
            <person name="Hill A."/>
            <person name="Lopez J."/>
            <person name="Reed J."/>
            <person name="Tarver J."/>
            <person name="Pomponi S."/>
            <person name="Redmond N."/>
            <person name="Diaz C."/>
            <person name="Cardenas P."/>
            <person name="Boury-Esnault N."/>
            <person name="Reiswig H."/>
            <person name="Dohrmann M."/>
            <person name="Morrow C."/>
            <person name="Rubin E."/>
            <person name="Chaves-Fonnegra A."/>
            <person name="Patel J."/>
            <person name="Formica D."/>
            <person name="Danka E."/>
            <person name="De Laine B."/>
            <person name="Pohlmann D."/>
            <person name="Richie S."/>
            <person name="Stefano M."/>
            <person name="Russell Z."/>
            <person name="Peterson K."/>
            <person name="Pisani D."/>
            <person name="Thacker R."/>
            <person name="Collins A."/>
        </authorList>
    </citation>
    <scope>NUCLEOTIDE SEQUENCE</scope>
</reference>
<proteinExistence type="evidence at transcript level"/>
<name>I2CCM2_AXICO</name>
<feature type="non-terminal residue" evidence="1">
    <location>
        <position position="1"/>
    </location>
</feature>
<dbReference type="EMBL" id="JQ606714">
    <property type="protein sequence ID" value="AFJ64396.1"/>
    <property type="molecule type" value="mRNA"/>
</dbReference>
<gene>
    <name evidence="1" type="primary">CAT</name>
</gene>
<sequence>CISREDTVNPLVCLVVKLAIDCLSRIVDQLEGVGAIAVHVAVAIGDAPVTEEEGDLVCGLRTKNEVPEHVHVLEVSAWVPLLCVNETREQGGIPDEEDGGVVSNQVPVSILSVELHCKPTGVTYRVRTSLPTHGGETHSEGCPLANLAEDLGLAILADVVGHLKVPKGTGPLGMDNSLWDALPIKVPHLINH</sequence>
<dbReference type="AlphaFoldDB" id="I2CCM2"/>
<organism evidence="1">
    <name type="scientific">Axinella corrugata</name>
    <name type="common">Marine sponge</name>
    <name type="synonym">Teichaxinella morchella</name>
    <dbReference type="NCBI Taxonomy" id="153946"/>
    <lineage>
        <taxon>Eukaryota</taxon>
        <taxon>Metazoa</taxon>
        <taxon>Porifera</taxon>
        <taxon>Demospongiae</taxon>
        <taxon>Heteroscleromorpha</taxon>
        <taxon>Axinellida</taxon>
        <taxon>Axinellidae</taxon>
        <taxon>Axinella</taxon>
    </lineage>
</organism>
<protein>
    <submittedName>
        <fullName evidence="1">Catalase</fullName>
    </submittedName>
</protein>
<accession>I2CCM2</accession>